<protein>
    <submittedName>
        <fullName evidence="1">Uncharacterized protein</fullName>
    </submittedName>
</protein>
<keyword evidence="3" id="KW-1185">Reference proteome</keyword>
<dbReference type="EMBL" id="BLAL01000262">
    <property type="protein sequence ID" value="GES98181.1"/>
    <property type="molecule type" value="Genomic_DNA"/>
</dbReference>
<evidence type="ECO:0000313" key="3">
    <source>
        <dbReference type="Proteomes" id="UP000247702"/>
    </source>
</evidence>
<dbReference type="EMBL" id="BEXD01004200">
    <property type="protein sequence ID" value="GBC08200.1"/>
    <property type="molecule type" value="Genomic_DNA"/>
</dbReference>
<reference evidence="1 3" key="1">
    <citation type="submission" date="2017-11" db="EMBL/GenBank/DDBJ databases">
        <title>The genome of Rhizophagus clarus HR1 reveals common genetic basis of auxotrophy among arbuscular mycorrhizal fungi.</title>
        <authorList>
            <person name="Kobayashi Y."/>
        </authorList>
    </citation>
    <scope>NUCLEOTIDE SEQUENCE [LARGE SCALE GENOMIC DNA]</scope>
    <source>
        <strain evidence="1 3">HR1</strain>
    </source>
</reference>
<dbReference type="OrthoDB" id="270318at2759"/>
<comment type="caution">
    <text evidence="1">The sequence shown here is derived from an EMBL/GenBank/DDBJ whole genome shotgun (WGS) entry which is preliminary data.</text>
</comment>
<reference evidence="2" key="2">
    <citation type="submission" date="2019-10" db="EMBL/GenBank/DDBJ databases">
        <title>Conservation and host-specific expression of non-tandemly repeated heterogenous ribosome RNA gene in arbuscular mycorrhizal fungi.</title>
        <authorList>
            <person name="Maeda T."/>
            <person name="Kobayashi Y."/>
            <person name="Nakagawa T."/>
            <person name="Ezawa T."/>
            <person name="Yamaguchi K."/>
            <person name="Bino T."/>
            <person name="Nishimoto Y."/>
            <person name="Shigenobu S."/>
            <person name="Kawaguchi M."/>
        </authorList>
    </citation>
    <scope>NUCLEOTIDE SEQUENCE</scope>
    <source>
        <strain evidence="2">HR1</strain>
    </source>
</reference>
<proteinExistence type="predicted"/>
<organism evidence="1 3">
    <name type="scientific">Rhizophagus clarus</name>
    <dbReference type="NCBI Taxonomy" id="94130"/>
    <lineage>
        <taxon>Eukaryota</taxon>
        <taxon>Fungi</taxon>
        <taxon>Fungi incertae sedis</taxon>
        <taxon>Mucoromycota</taxon>
        <taxon>Glomeromycotina</taxon>
        <taxon>Glomeromycetes</taxon>
        <taxon>Glomerales</taxon>
        <taxon>Glomeraceae</taxon>
        <taxon>Rhizophagus</taxon>
    </lineage>
</organism>
<dbReference type="STRING" id="94130.A0A2Z6SDW7"/>
<gene>
    <name evidence="2" type="ORF">RCL2_002474000</name>
    <name evidence="1" type="ORF">RclHR1_07970002</name>
</gene>
<dbReference type="Proteomes" id="UP000247702">
    <property type="component" value="Unassembled WGS sequence"/>
</dbReference>
<evidence type="ECO:0000313" key="1">
    <source>
        <dbReference type="EMBL" id="GBC08200.1"/>
    </source>
</evidence>
<name>A0A2Z6SDW7_9GLOM</name>
<dbReference type="Proteomes" id="UP000615446">
    <property type="component" value="Unassembled WGS sequence"/>
</dbReference>
<sequence>MFNFKSSQTQYSQIFENFVYEIKINIFKYVIHPLNLALTCQNWSIIVKDPYAKIEWLIVNYGKKHALSQAIKLGPTFIDMALCQVLIERRIITSKSFIQILLKFFGKYNRKLSELVEYNFGQFDSDKIYSFQQEVKPTCLLNEHCNTVWLLQCTYHILVVNGYCIPLAVRRGMRHNQSVNYVQLIRIFTAYRVNHSSWVLSKKNIKYIEDLIIQLINPPRSKSLQLYFNSDFNIRQSYKCDAIRFFKGSFSRSLTVLPLINNGGLTGTQTLRNVNQRRRNRLQRNRIRIYRRYNEETLSRIASLPFQQITNDPLINQFFNGTPFI</sequence>
<dbReference type="AlphaFoldDB" id="A0A2Z6SDW7"/>
<accession>A0A2Z6SDW7</accession>
<evidence type="ECO:0000313" key="2">
    <source>
        <dbReference type="EMBL" id="GES98181.1"/>
    </source>
</evidence>